<feature type="region of interest" description="Disordered" evidence="1">
    <location>
        <begin position="227"/>
        <end position="247"/>
    </location>
</feature>
<dbReference type="InterPro" id="IPR046891">
    <property type="entry name" value="E2-ntca"/>
</dbReference>
<feature type="domain" description="Prokaryotic E2" evidence="2">
    <location>
        <begin position="38"/>
        <end position="134"/>
    </location>
</feature>
<sequence>MVKRLTDAGSRRWRQDAADLDQVQPSLRIVHLGVPRARIEGIVKVARPDGRVDSFELSIHYPNLDPFALPDTFDAVGRFPRNEPDRHIEPNGRFCLWLPQTEPVDDFQRPGGLRRYISRVEEFLVLQRLYDVRRKHNILPHWPGEEWAHGTEGHKQWFRETTADLTANQLEHLLTAAETPARPGYRCPCGSGKRVGNCHKRWIRSLRRTMIKHPGISIIAHEYLEEQRDADSPKSQVTPRLPGRHQA</sequence>
<gene>
    <name evidence="3" type="ORF">SAMN05216266_12333</name>
</gene>
<accession>A0A1I1CDY8</accession>
<evidence type="ECO:0000259" key="2">
    <source>
        <dbReference type="Pfam" id="PF20298"/>
    </source>
</evidence>
<dbReference type="Pfam" id="PF20298">
    <property type="entry name" value="E2-ntca"/>
    <property type="match status" value="1"/>
</dbReference>
<keyword evidence="4" id="KW-1185">Reference proteome</keyword>
<dbReference type="Proteomes" id="UP000243799">
    <property type="component" value="Unassembled WGS sequence"/>
</dbReference>
<dbReference type="RefSeq" id="WP_425425604.1">
    <property type="nucleotide sequence ID" value="NZ_FOKG01000023.1"/>
</dbReference>
<evidence type="ECO:0000256" key="1">
    <source>
        <dbReference type="SAM" id="MobiDB-lite"/>
    </source>
</evidence>
<dbReference type="STRING" id="490629.SAMN05216266_12333"/>
<protein>
    <recommendedName>
        <fullName evidence="2">Prokaryotic E2 domain-containing protein</fullName>
    </recommendedName>
</protein>
<name>A0A1I1CDY8_9PSEU</name>
<reference evidence="4" key="1">
    <citation type="submission" date="2016-10" db="EMBL/GenBank/DDBJ databases">
        <authorList>
            <person name="Varghese N."/>
            <person name="Submissions S."/>
        </authorList>
    </citation>
    <scope>NUCLEOTIDE SEQUENCE [LARGE SCALE GENOMIC DNA]</scope>
    <source>
        <strain evidence="4">CGMCC 4.3568</strain>
    </source>
</reference>
<evidence type="ECO:0000313" key="4">
    <source>
        <dbReference type="Proteomes" id="UP000243799"/>
    </source>
</evidence>
<organism evidence="3 4">
    <name type="scientific">Amycolatopsis marina</name>
    <dbReference type="NCBI Taxonomy" id="490629"/>
    <lineage>
        <taxon>Bacteria</taxon>
        <taxon>Bacillati</taxon>
        <taxon>Actinomycetota</taxon>
        <taxon>Actinomycetes</taxon>
        <taxon>Pseudonocardiales</taxon>
        <taxon>Pseudonocardiaceae</taxon>
        <taxon>Amycolatopsis</taxon>
    </lineage>
</organism>
<dbReference type="AlphaFoldDB" id="A0A1I1CDY8"/>
<evidence type="ECO:0000313" key="3">
    <source>
        <dbReference type="EMBL" id="SFB59088.1"/>
    </source>
</evidence>
<proteinExistence type="predicted"/>
<dbReference type="EMBL" id="FOKG01000023">
    <property type="protein sequence ID" value="SFB59088.1"/>
    <property type="molecule type" value="Genomic_DNA"/>
</dbReference>